<gene>
    <name evidence="4" type="ORF">H6X83_09010</name>
</gene>
<keyword evidence="1" id="KW-0547">Nucleotide-binding</keyword>
<dbReference type="InterPro" id="IPR027417">
    <property type="entry name" value="P-loop_NTPase"/>
</dbReference>
<evidence type="ECO:0000256" key="2">
    <source>
        <dbReference type="ARBA" id="ARBA00022840"/>
    </source>
</evidence>
<dbReference type="KEGG" id="caml:H6X83_09010"/>
<dbReference type="Proteomes" id="UP000516046">
    <property type="component" value="Chromosome"/>
</dbReference>
<dbReference type="AlphaFoldDB" id="A0A7G9WEI3"/>
<keyword evidence="3" id="KW-1133">Transmembrane helix</keyword>
<name>A0A7G9WEI3_9FIRM</name>
<dbReference type="InterPro" id="IPR050445">
    <property type="entry name" value="Bact_polysacc_biosynth/exp"/>
</dbReference>
<evidence type="ECO:0000313" key="5">
    <source>
        <dbReference type="Proteomes" id="UP000516046"/>
    </source>
</evidence>
<accession>A0A7G9WEI3</accession>
<dbReference type="GO" id="GO:0005886">
    <property type="term" value="C:plasma membrane"/>
    <property type="evidence" value="ECO:0007669"/>
    <property type="project" value="TreeGrafter"/>
</dbReference>
<evidence type="ECO:0000256" key="1">
    <source>
        <dbReference type="ARBA" id="ARBA00022741"/>
    </source>
</evidence>
<dbReference type="SUPFAM" id="SSF52540">
    <property type="entry name" value="P-loop containing nucleoside triphosphate hydrolases"/>
    <property type="match status" value="1"/>
</dbReference>
<keyword evidence="2" id="KW-0067">ATP-binding</keyword>
<dbReference type="InterPro" id="IPR005702">
    <property type="entry name" value="Wzc-like_C"/>
</dbReference>
<sequence length="419" mass="43928">MEVSVSFSDIWSFIKRNWWKLLIVIVVVAGVGAGMSLRVLSPTYSSDSTVVISCKVAENADKEYRLQYTSILASRINSGLALANATQMKQSVADQLGIPVSEIIDIKATQNQNAPSIKITTSTNDADVCAKVSDTACSLLANQMKQMFPTPELTVTLVDPGKDAAAVLPEMAAVKGAVLGGAFAVIVCFIFAVLKVLLDKHVRNSAFVAEAFKLPLLGTAGSGKHTAEEYRRIRSAALLQAGDGRSLLVVPVSKNSRELELVSGLARSLAGSKKKVLLLDTNMEAPALAAKISVQPKASLYAVLSGSASLQDAATAADTEGLDFLGCTAAPESETAADLLGSAAFEKLLADAKETYDYVLLSAPAEEASSDADSVAAACDAVVLVARYGVTPMAQFRSSLRRIQTSGGKVIGFVTTDAD</sequence>
<proteinExistence type="predicted"/>
<dbReference type="PANTHER" id="PTHR32309:SF13">
    <property type="entry name" value="FERRIC ENTEROBACTIN TRANSPORT PROTEIN FEPE"/>
    <property type="match status" value="1"/>
</dbReference>
<evidence type="ECO:0008006" key="6">
    <source>
        <dbReference type="Google" id="ProtNLM"/>
    </source>
</evidence>
<dbReference type="EMBL" id="CP060696">
    <property type="protein sequence ID" value="QNO17095.1"/>
    <property type="molecule type" value="Genomic_DNA"/>
</dbReference>
<dbReference type="PANTHER" id="PTHR32309">
    <property type="entry name" value="TYROSINE-PROTEIN KINASE"/>
    <property type="match status" value="1"/>
</dbReference>
<keyword evidence="5" id="KW-1185">Reference proteome</keyword>
<keyword evidence="3" id="KW-0472">Membrane</keyword>
<keyword evidence="3" id="KW-0812">Transmembrane</keyword>
<protein>
    <recommendedName>
        <fullName evidence="6">Polysaccharide chain length determinant N-terminal domain-containing protein</fullName>
    </recommendedName>
</protein>
<feature type="transmembrane region" description="Helical" evidence="3">
    <location>
        <begin position="21"/>
        <end position="40"/>
    </location>
</feature>
<dbReference type="CDD" id="cd05387">
    <property type="entry name" value="BY-kinase"/>
    <property type="match status" value="1"/>
</dbReference>
<dbReference type="RefSeq" id="WP_212506163.1">
    <property type="nucleotide sequence ID" value="NZ_CP060696.1"/>
</dbReference>
<reference evidence="4 5" key="1">
    <citation type="submission" date="2020-08" db="EMBL/GenBank/DDBJ databases">
        <authorList>
            <person name="Ren C."/>
            <person name="Gu Y."/>
            <person name="Xu Y."/>
        </authorList>
    </citation>
    <scope>NUCLEOTIDE SEQUENCE [LARGE SCALE GENOMIC DNA]</scope>
    <source>
        <strain evidence="4 5">LBM18003</strain>
    </source>
</reference>
<organism evidence="4 5">
    <name type="scientific">Caproicibacterium amylolyticum</name>
    <dbReference type="NCBI Taxonomy" id="2766537"/>
    <lineage>
        <taxon>Bacteria</taxon>
        <taxon>Bacillati</taxon>
        <taxon>Bacillota</taxon>
        <taxon>Clostridia</taxon>
        <taxon>Eubacteriales</taxon>
        <taxon>Oscillospiraceae</taxon>
        <taxon>Caproicibacterium</taxon>
    </lineage>
</organism>
<evidence type="ECO:0000313" key="4">
    <source>
        <dbReference type="EMBL" id="QNO17095.1"/>
    </source>
</evidence>
<feature type="transmembrane region" description="Helical" evidence="3">
    <location>
        <begin position="177"/>
        <end position="198"/>
    </location>
</feature>
<dbReference type="GO" id="GO:0004713">
    <property type="term" value="F:protein tyrosine kinase activity"/>
    <property type="evidence" value="ECO:0007669"/>
    <property type="project" value="TreeGrafter"/>
</dbReference>
<evidence type="ECO:0000256" key="3">
    <source>
        <dbReference type="SAM" id="Phobius"/>
    </source>
</evidence>
<dbReference type="Gene3D" id="3.40.50.300">
    <property type="entry name" value="P-loop containing nucleotide triphosphate hydrolases"/>
    <property type="match status" value="1"/>
</dbReference>